<keyword evidence="3" id="KW-1185">Reference proteome</keyword>
<keyword evidence="1" id="KW-0732">Signal</keyword>
<dbReference type="OrthoDB" id="292710at2"/>
<dbReference type="AlphaFoldDB" id="A0A517U644"/>
<organism evidence="2 3">
    <name type="scientific">Lacipirellula limnantheis</name>
    <dbReference type="NCBI Taxonomy" id="2528024"/>
    <lineage>
        <taxon>Bacteria</taxon>
        <taxon>Pseudomonadati</taxon>
        <taxon>Planctomycetota</taxon>
        <taxon>Planctomycetia</taxon>
        <taxon>Pirellulales</taxon>
        <taxon>Lacipirellulaceae</taxon>
        <taxon>Lacipirellula</taxon>
    </lineage>
</organism>
<reference evidence="2 3" key="1">
    <citation type="submission" date="2019-02" db="EMBL/GenBank/DDBJ databases">
        <title>Deep-cultivation of Planctomycetes and their phenomic and genomic characterization uncovers novel biology.</title>
        <authorList>
            <person name="Wiegand S."/>
            <person name="Jogler M."/>
            <person name="Boedeker C."/>
            <person name="Pinto D."/>
            <person name="Vollmers J."/>
            <person name="Rivas-Marin E."/>
            <person name="Kohn T."/>
            <person name="Peeters S.H."/>
            <person name="Heuer A."/>
            <person name="Rast P."/>
            <person name="Oberbeckmann S."/>
            <person name="Bunk B."/>
            <person name="Jeske O."/>
            <person name="Meyerdierks A."/>
            <person name="Storesund J.E."/>
            <person name="Kallscheuer N."/>
            <person name="Luecker S."/>
            <person name="Lage O.M."/>
            <person name="Pohl T."/>
            <person name="Merkel B.J."/>
            <person name="Hornburger P."/>
            <person name="Mueller R.-W."/>
            <person name="Bruemmer F."/>
            <person name="Labrenz M."/>
            <person name="Spormann A.M."/>
            <person name="Op den Camp H."/>
            <person name="Overmann J."/>
            <person name="Amann R."/>
            <person name="Jetten M.S.M."/>
            <person name="Mascher T."/>
            <person name="Medema M.H."/>
            <person name="Devos D.P."/>
            <person name="Kaster A.-K."/>
            <person name="Ovreas L."/>
            <person name="Rohde M."/>
            <person name="Galperin M.Y."/>
            <person name="Jogler C."/>
        </authorList>
    </citation>
    <scope>NUCLEOTIDE SEQUENCE [LARGE SCALE GENOMIC DNA]</scope>
    <source>
        <strain evidence="2 3">I41</strain>
    </source>
</reference>
<dbReference type="KEGG" id="llh:I41_53510"/>
<evidence type="ECO:0000313" key="2">
    <source>
        <dbReference type="EMBL" id="QDT76106.1"/>
    </source>
</evidence>
<dbReference type="EMBL" id="CP036339">
    <property type="protein sequence ID" value="QDT76106.1"/>
    <property type="molecule type" value="Genomic_DNA"/>
</dbReference>
<proteinExistence type="predicted"/>
<dbReference type="Proteomes" id="UP000317909">
    <property type="component" value="Chromosome"/>
</dbReference>
<evidence type="ECO:0000313" key="3">
    <source>
        <dbReference type="Proteomes" id="UP000317909"/>
    </source>
</evidence>
<gene>
    <name evidence="2" type="ORF">I41_53510</name>
</gene>
<name>A0A517U644_9BACT</name>
<accession>A0A517U644</accession>
<protein>
    <submittedName>
        <fullName evidence="2">Uncharacterized protein</fullName>
    </submittedName>
</protein>
<evidence type="ECO:0000256" key="1">
    <source>
        <dbReference type="SAM" id="SignalP"/>
    </source>
</evidence>
<sequence length="693" mass="72604" precursor="true">MRFFTDLGRGLLAASSLATLQVAGPAYAQQYPAYPQTAQPYAQAAGQNPYAVLPQPTAGQSYAATQPLTTVATQPLAPTAPYQQYSAATQQVTAAAQQTTQQYNAGVQQVGQQYSAAAQQVAGQYNAAIPYVAARPAASVPPGYGAYPVPPQAASTSPTATQAPTQAPAPVTAQPSAFQQVYPNAAAPAAPPTAVQQPAYQQPVYTARAMQNPAPEAVQNLPLTPPTETVPPGAMMPTPAGATPQPVPMPESGYPQATGGYESYPSGYGNGADGGCATGNCSAPYGAAEYSAYGCETPGTMDRLLCRNSCNYWFGGVYGLLMQRDSSDKYNLGMMDSGSGYPSMPNIPVTTSNVDPGYQGGVEFRLGRTFGGVAADPCGCAPCCPTWGIEGVYWEIFDNDQSFDYMPGMPSEYYSMMPMPGLEYNGGGGYMPLNNFWNYGPPTGAGTYAITEARVRSSFSARNIEVNLLRLNLCGCAPACGPCGGCNGGISGGGLGGYGGLGGISGGLGGYCAPNRYSIIGVCGVRYFELDDYFMYGVDYNGGSNGYLNYNSQVENKLVGFQLGSNAMYRVGCKWGLHMNTLFGLYGNDIDTHQYFVSSTGMVRYISSGDTFDANASKTDVAMLGELRLGASYQMTCNCRLYGGWRAMGLTGVALATNQAPNQWLTAGQGSSYVNSGGGMILHGLQTGVEWNY</sequence>
<feature type="chain" id="PRO_5022140682" evidence="1">
    <location>
        <begin position="29"/>
        <end position="693"/>
    </location>
</feature>
<dbReference type="RefSeq" id="WP_145435856.1">
    <property type="nucleotide sequence ID" value="NZ_CP036339.1"/>
</dbReference>
<feature type="signal peptide" evidence="1">
    <location>
        <begin position="1"/>
        <end position="28"/>
    </location>
</feature>